<accession>A0A183Q788</accession>
<dbReference type="EMBL" id="UZAL01051705">
    <property type="protein sequence ID" value="VDP87402.1"/>
    <property type="molecule type" value="Genomic_DNA"/>
</dbReference>
<evidence type="ECO:0000313" key="2">
    <source>
        <dbReference type="Proteomes" id="UP000269396"/>
    </source>
</evidence>
<proteinExistence type="predicted"/>
<sequence length="151" mass="17753">MLSKEARSALVRWESRGSRIKEASFNTNKNGITMNAFQLYAPIDDSNDDDKDQFYDKLHSIIAKCSRRNLIILMRDLNAKVGIDNTRYEDIVRRHGLTGRQKRNWRKICESVCIQPICHSWHNISTQLYTQSYMDLTAPHHREPDRSYSHQ</sequence>
<dbReference type="Proteomes" id="UP000269396">
    <property type="component" value="Unassembled WGS sequence"/>
</dbReference>
<dbReference type="Gene3D" id="3.60.10.10">
    <property type="entry name" value="Endonuclease/exonuclease/phosphatase"/>
    <property type="match status" value="1"/>
</dbReference>
<reference evidence="1 2" key="1">
    <citation type="submission" date="2018-11" db="EMBL/GenBank/DDBJ databases">
        <authorList>
            <consortium name="Pathogen Informatics"/>
        </authorList>
    </citation>
    <scope>NUCLEOTIDE SEQUENCE [LARGE SCALE GENOMIC DNA]</scope>
    <source>
        <strain>Denwood</strain>
        <strain evidence="2">Zambia</strain>
    </source>
</reference>
<gene>
    <name evidence="1" type="ORF">SMTD_LOCUS22474</name>
</gene>
<protein>
    <submittedName>
        <fullName evidence="1">Uncharacterized protein</fullName>
    </submittedName>
</protein>
<organism evidence="1 2">
    <name type="scientific">Schistosoma mattheei</name>
    <dbReference type="NCBI Taxonomy" id="31246"/>
    <lineage>
        <taxon>Eukaryota</taxon>
        <taxon>Metazoa</taxon>
        <taxon>Spiralia</taxon>
        <taxon>Lophotrochozoa</taxon>
        <taxon>Platyhelminthes</taxon>
        <taxon>Trematoda</taxon>
        <taxon>Digenea</taxon>
        <taxon>Strigeidida</taxon>
        <taxon>Schistosomatoidea</taxon>
        <taxon>Schistosomatidae</taxon>
        <taxon>Schistosoma</taxon>
    </lineage>
</organism>
<name>A0A183Q788_9TREM</name>
<keyword evidence="2" id="KW-1185">Reference proteome</keyword>
<evidence type="ECO:0000313" key="1">
    <source>
        <dbReference type="EMBL" id="VDP87402.1"/>
    </source>
</evidence>
<dbReference type="InterPro" id="IPR036691">
    <property type="entry name" value="Endo/exonu/phosph_ase_sf"/>
</dbReference>
<dbReference type="AlphaFoldDB" id="A0A183Q788"/>
<dbReference type="SUPFAM" id="SSF56219">
    <property type="entry name" value="DNase I-like"/>
    <property type="match status" value="1"/>
</dbReference>